<reference evidence="3 4" key="1">
    <citation type="journal article" date="2021" name="Elife">
        <title>Chloroplast acquisition without the gene transfer in kleptoplastic sea slugs, Plakobranchus ocellatus.</title>
        <authorList>
            <person name="Maeda T."/>
            <person name="Takahashi S."/>
            <person name="Yoshida T."/>
            <person name="Shimamura S."/>
            <person name="Takaki Y."/>
            <person name="Nagai Y."/>
            <person name="Toyoda A."/>
            <person name="Suzuki Y."/>
            <person name="Arimoto A."/>
            <person name="Ishii H."/>
            <person name="Satoh N."/>
            <person name="Nishiyama T."/>
            <person name="Hasebe M."/>
            <person name="Maruyama T."/>
            <person name="Minagawa J."/>
            <person name="Obokata J."/>
            <person name="Shigenobu S."/>
        </authorList>
    </citation>
    <scope>NUCLEOTIDE SEQUENCE [LARGE SCALE GENOMIC DNA]</scope>
</reference>
<dbReference type="InterPro" id="IPR010989">
    <property type="entry name" value="SNARE"/>
</dbReference>
<feature type="domain" description="Syntaxin N-terminal" evidence="2">
    <location>
        <begin position="32"/>
        <end position="92"/>
    </location>
</feature>
<proteinExistence type="predicted"/>
<sequence length="136" mass="14932">MAGSYGAIREYRDDPDFRDSRDEEPGSSVAELTERIRSNIYKVNNGANAVDRAMKSIGTDRDSSQLRDKIHETSQATGKVVQETTRLLRAAATKKADKVQFDTDFLTDGENSKSVAFSCNVHISVGTVESLQIESG</sequence>
<dbReference type="Proteomes" id="UP000762676">
    <property type="component" value="Unassembled WGS sequence"/>
</dbReference>
<evidence type="ECO:0000313" key="3">
    <source>
        <dbReference type="EMBL" id="GFR86343.1"/>
    </source>
</evidence>
<dbReference type="AlphaFoldDB" id="A0AAV4GN51"/>
<accession>A0AAV4GN51</accession>
<keyword evidence="4" id="KW-1185">Reference proteome</keyword>
<dbReference type="SUPFAM" id="SSF47661">
    <property type="entry name" value="t-snare proteins"/>
    <property type="match status" value="1"/>
</dbReference>
<evidence type="ECO:0000256" key="1">
    <source>
        <dbReference type="SAM" id="MobiDB-lite"/>
    </source>
</evidence>
<evidence type="ECO:0000313" key="4">
    <source>
        <dbReference type="Proteomes" id="UP000762676"/>
    </source>
</evidence>
<comment type="caution">
    <text evidence="3">The sequence shown here is derived from an EMBL/GenBank/DDBJ whole genome shotgun (WGS) entry which is preliminary data.</text>
</comment>
<dbReference type="GO" id="GO:0016020">
    <property type="term" value="C:membrane"/>
    <property type="evidence" value="ECO:0007669"/>
    <property type="project" value="InterPro"/>
</dbReference>
<feature type="compositionally biased region" description="Basic and acidic residues" evidence="1">
    <location>
        <begin position="9"/>
        <end position="24"/>
    </location>
</feature>
<evidence type="ECO:0000259" key="2">
    <source>
        <dbReference type="Pfam" id="PF14523"/>
    </source>
</evidence>
<protein>
    <submittedName>
        <fullName evidence="3">Syntaxin-12</fullName>
    </submittedName>
</protein>
<organism evidence="3 4">
    <name type="scientific">Elysia marginata</name>
    <dbReference type="NCBI Taxonomy" id="1093978"/>
    <lineage>
        <taxon>Eukaryota</taxon>
        <taxon>Metazoa</taxon>
        <taxon>Spiralia</taxon>
        <taxon>Lophotrochozoa</taxon>
        <taxon>Mollusca</taxon>
        <taxon>Gastropoda</taxon>
        <taxon>Heterobranchia</taxon>
        <taxon>Euthyneura</taxon>
        <taxon>Panpulmonata</taxon>
        <taxon>Sacoglossa</taxon>
        <taxon>Placobranchoidea</taxon>
        <taxon>Plakobranchidae</taxon>
        <taxon>Elysia</taxon>
    </lineage>
</organism>
<gene>
    <name evidence="3" type="ORF">ElyMa_002465100</name>
</gene>
<dbReference type="EMBL" id="BMAT01005050">
    <property type="protein sequence ID" value="GFR86343.1"/>
    <property type="molecule type" value="Genomic_DNA"/>
</dbReference>
<dbReference type="GO" id="GO:0016192">
    <property type="term" value="P:vesicle-mediated transport"/>
    <property type="evidence" value="ECO:0007669"/>
    <property type="project" value="InterPro"/>
</dbReference>
<name>A0AAV4GN51_9GAST</name>
<feature type="region of interest" description="Disordered" evidence="1">
    <location>
        <begin position="1"/>
        <end position="31"/>
    </location>
</feature>
<dbReference type="Pfam" id="PF14523">
    <property type="entry name" value="Syntaxin_2"/>
    <property type="match status" value="1"/>
</dbReference>
<dbReference type="Gene3D" id="1.20.58.70">
    <property type="match status" value="1"/>
</dbReference>
<dbReference type="InterPro" id="IPR006011">
    <property type="entry name" value="Syntaxin_N"/>
</dbReference>